<dbReference type="GO" id="GO:0015920">
    <property type="term" value="P:lipopolysaccharide transport"/>
    <property type="evidence" value="ECO:0007669"/>
    <property type="project" value="TreeGrafter"/>
</dbReference>
<comment type="similarity">
    <text evidence="6">Belongs to the LptE lipoprotein family.</text>
</comment>
<evidence type="ECO:0000313" key="8">
    <source>
        <dbReference type="EMBL" id="TVO51874.1"/>
    </source>
</evidence>
<keyword evidence="7" id="KW-0812">Transmembrane</keyword>
<dbReference type="AlphaFoldDB" id="A0A557QG33"/>
<protein>
    <recommendedName>
        <fullName evidence="6">LPS-assembly lipoprotein LptE</fullName>
    </recommendedName>
</protein>
<proteinExistence type="inferred from homology"/>
<organism evidence="8 9">
    <name type="scientific">Denitromonas halophila</name>
    <dbReference type="NCBI Taxonomy" id="1629404"/>
    <lineage>
        <taxon>Bacteria</taxon>
        <taxon>Pseudomonadati</taxon>
        <taxon>Pseudomonadota</taxon>
        <taxon>Betaproteobacteria</taxon>
        <taxon>Rhodocyclales</taxon>
        <taxon>Zoogloeaceae</taxon>
        <taxon>Denitromonas</taxon>
    </lineage>
</organism>
<dbReference type="Pfam" id="PF04390">
    <property type="entry name" value="LptE"/>
    <property type="match status" value="1"/>
</dbReference>
<dbReference type="GO" id="GO:0009279">
    <property type="term" value="C:cell outer membrane"/>
    <property type="evidence" value="ECO:0007669"/>
    <property type="project" value="UniProtKB-UniRule"/>
</dbReference>
<keyword evidence="2 6" id="KW-0472">Membrane</keyword>
<dbReference type="GO" id="GO:1990351">
    <property type="term" value="C:transporter complex"/>
    <property type="evidence" value="ECO:0007669"/>
    <property type="project" value="TreeGrafter"/>
</dbReference>
<dbReference type="GO" id="GO:0043165">
    <property type="term" value="P:Gram-negative-bacterium-type cell outer membrane assembly"/>
    <property type="evidence" value="ECO:0007669"/>
    <property type="project" value="UniProtKB-UniRule"/>
</dbReference>
<evidence type="ECO:0000256" key="4">
    <source>
        <dbReference type="ARBA" id="ARBA00023237"/>
    </source>
</evidence>
<dbReference type="EMBL" id="VMNK01000018">
    <property type="protein sequence ID" value="TVO51874.1"/>
    <property type="molecule type" value="Genomic_DNA"/>
</dbReference>
<keyword evidence="9" id="KW-1185">Reference proteome</keyword>
<evidence type="ECO:0000256" key="3">
    <source>
        <dbReference type="ARBA" id="ARBA00023139"/>
    </source>
</evidence>
<comment type="caution">
    <text evidence="8">The sequence shown here is derived from an EMBL/GenBank/DDBJ whole genome shotgun (WGS) entry which is preliminary data.</text>
</comment>
<dbReference type="InterPro" id="IPR007485">
    <property type="entry name" value="LPS_assembly_LptE"/>
</dbReference>
<keyword evidence="7" id="KW-1133">Transmembrane helix</keyword>
<evidence type="ECO:0000256" key="2">
    <source>
        <dbReference type="ARBA" id="ARBA00023136"/>
    </source>
</evidence>
<comment type="subunit">
    <text evidence="6">Component of the lipopolysaccharide transport and assembly complex. Interacts with LptD.</text>
</comment>
<reference evidence="8 9" key="1">
    <citation type="submission" date="2019-07" db="EMBL/GenBank/DDBJ databases">
        <title>The pathways for chlorine oxyanion respiration interact through the shared metabolite chlorate.</title>
        <authorList>
            <person name="Barnum T.P."/>
            <person name="Cheng Y."/>
            <person name="Hill K.A."/>
            <person name="Lucas L.N."/>
            <person name="Carlson H.K."/>
            <person name="Coates J.D."/>
        </authorList>
    </citation>
    <scope>NUCLEOTIDE SEQUENCE [LARGE SCALE GENOMIC DNA]</scope>
    <source>
        <strain evidence="8 9">SFB-3</strain>
    </source>
</reference>
<dbReference type="Proteomes" id="UP000319502">
    <property type="component" value="Unassembled WGS sequence"/>
</dbReference>
<dbReference type="OrthoDB" id="5298094at2"/>
<dbReference type="PANTHER" id="PTHR38098">
    <property type="entry name" value="LPS-ASSEMBLY LIPOPROTEIN LPTE"/>
    <property type="match status" value="1"/>
</dbReference>
<dbReference type="HAMAP" id="MF_01186">
    <property type="entry name" value="LPS_assembly_LptE"/>
    <property type="match status" value="1"/>
</dbReference>
<evidence type="ECO:0000256" key="7">
    <source>
        <dbReference type="SAM" id="Phobius"/>
    </source>
</evidence>
<evidence type="ECO:0000313" key="9">
    <source>
        <dbReference type="Proteomes" id="UP000319502"/>
    </source>
</evidence>
<keyword evidence="3" id="KW-0564">Palmitate</keyword>
<feature type="transmembrane region" description="Helical" evidence="7">
    <location>
        <begin position="54"/>
        <end position="71"/>
    </location>
</feature>
<accession>A0A557QG33</accession>
<evidence type="ECO:0000256" key="1">
    <source>
        <dbReference type="ARBA" id="ARBA00022729"/>
    </source>
</evidence>
<keyword evidence="5" id="KW-0449">Lipoprotein</keyword>
<sequence>MASRPVKSWSSPADWSISFAKCGRAHPARPLNASVFARKLRIMNSGNETTRRRLLLAGLATFGLAGCGFHLRGQLDMPFKRAYLNASRNERFMNRIARQLEINGVVLTERLNEAEVSIRLFNIKRERDILSLNRAGKAREYRLLTTLNYAVERADGTTLRPAERIAVRRDITYDDTQLLAKDQEEAMLYRDMEDDIAQQLVRRLAAIKLDGPAAQ</sequence>
<dbReference type="GO" id="GO:0001530">
    <property type="term" value="F:lipopolysaccharide binding"/>
    <property type="evidence" value="ECO:0007669"/>
    <property type="project" value="TreeGrafter"/>
</dbReference>
<comment type="function">
    <text evidence="6">Together with LptD, is involved in the assembly of lipopolysaccharide (LPS) at the surface of the outer membrane. Required for the proper assembly of LptD. Binds LPS and may serve as the LPS recognition site at the outer membrane.</text>
</comment>
<evidence type="ECO:0000256" key="6">
    <source>
        <dbReference type="HAMAP-Rule" id="MF_01186"/>
    </source>
</evidence>
<keyword evidence="4 6" id="KW-0998">Cell outer membrane</keyword>
<evidence type="ECO:0000256" key="5">
    <source>
        <dbReference type="ARBA" id="ARBA00023288"/>
    </source>
</evidence>
<dbReference type="PANTHER" id="PTHR38098:SF1">
    <property type="entry name" value="LPS-ASSEMBLY LIPOPROTEIN LPTE"/>
    <property type="match status" value="1"/>
</dbReference>
<name>A0A557QG33_9RHOO</name>
<gene>
    <name evidence="6" type="primary">lptE</name>
    <name evidence="8" type="ORF">FHP91_18400</name>
</gene>
<keyword evidence="1" id="KW-0732">Signal</keyword>
<dbReference type="Gene3D" id="3.30.160.150">
    <property type="entry name" value="Lipoprotein like domain"/>
    <property type="match status" value="1"/>
</dbReference>